<dbReference type="SMART" id="SM00584">
    <property type="entry name" value="TLDc"/>
    <property type="match status" value="1"/>
</dbReference>
<name>A0A4W3JMM7_CALMI</name>
<evidence type="ECO:0000256" key="3">
    <source>
        <dbReference type="ARBA" id="ARBA00011546"/>
    </source>
</evidence>
<proteinExistence type="predicted"/>
<dbReference type="OMA" id="WGRTEHC"/>
<gene>
    <name evidence="12" type="primary">LOC103175726</name>
</gene>
<dbReference type="GO" id="GO:0030659">
    <property type="term" value="C:cytoplasmic vesicle membrane"/>
    <property type="evidence" value="ECO:0007669"/>
    <property type="project" value="UniProtKB-SubCell"/>
</dbReference>
<dbReference type="AlphaFoldDB" id="A0A4W3JMM7"/>
<dbReference type="PROSITE" id="PS51886">
    <property type="entry name" value="TLDC"/>
    <property type="match status" value="1"/>
</dbReference>
<dbReference type="STRING" id="7868.ENSCMIP00000043917"/>
<keyword evidence="6" id="KW-0472">Membrane</keyword>
<dbReference type="PANTHER" id="PTHR23354">
    <property type="entry name" value="NUCLEOLAR PROTEIN 7/ESTROGEN RECEPTOR COACTIVATOR-RELATED"/>
    <property type="match status" value="1"/>
</dbReference>
<evidence type="ECO:0000256" key="4">
    <source>
        <dbReference type="ARBA" id="ARBA00014206"/>
    </source>
</evidence>
<dbReference type="GeneTree" id="ENSGT00410000025739"/>
<reference evidence="12" key="5">
    <citation type="submission" date="2025-09" db="UniProtKB">
        <authorList>
            <consortium name="Ensembl"/>
        </authorList>
    </citation>
    <scope>IDENTIFICATION</scope>
</reference>
<feature type="compositionally biased region" description="Low complexity" evidence="10">
    <location>
        <begin position="520"/>
        <end position="535"/>
    </location>
</feature>
<comment type="subcellular location">
    <subcellularLocation>
        <location evidence="1">Cytoplasmic vesicle membrane</location>
    </subcellularLocation>
    <subcellularLocation>
        <location evidence="2">Endomembrane system</location>
        <topology evidence="2">Peripheral membrane protein</topology>
    </subcellularLocation>
    <subcellularLocation>
        <location evidence="8">Synapse</location>
    </subcellularLocation>
</comment>
<reference evidence="13" key="3">
    <citation type="journal article" date="2014" name="Nature">
        <title>Elephant shark genome provides unique insights into gnathostome evolution.</title>
        <authorList>
            <consortium name="International Elephant Shark Genome Sequencing Consortium"/>
            <person name="Venkatesh B."/>
            <person name="Lee A.P."/>
            <person name="Ravi V."/>
            <person name="Maurya A.K."/>
            <person name="Lian M.M."/>
            <person name="Swann J.B."/>
            <person name="Ohta Y."/>
            <person name="Flajnik M.F."/>
            <person name="Sutoh Y."/>
            <person name="Kasahara M."/>
            <person name="Hoon S."/>
            <person name="Gangu V."/>
            <person name="Roy S.W."/>
            <person name="Irimia M."/>
            <person name="Korzh V."/>
            <person name="Kondrychyn I."/>
            <person name="Lim Z.W."/>
            <person name="Tay B.H."/>
            <person name="Tohari S."/>
            <person name="Kong K.W."/>
            <person name="Ho S."/>
            <person name="Lorente-Galdos B."/>
            <person name="Quilez J."/>
            <person name="Marques-Bonet T."/>
            <person name="Raney B.J."/>
            <person name="Ingham P.W."/>
            <person name="Tay A."/>
            <person name="Hillier L.W."/>
            <person name="Minx P."/>
            <person name="Boehm T."/>
            <person name="Wilson R.K."/>
            <person name="Brenner S."/>
            <person name="Warren W.C."/>
        </authorList>
    </citation>
    <scope>NUCLEOTIDE SEQUENCE [LARGE SCALE GENOMIC DNA]</scope>
</reference>
<comment type="function">
    <text evidence="9">May act as a GTPase-activating protein for Rab family protein(s). Involved in neuronal projections development, probably through a negative modulation of ARF6 function. Involved in the regulation of synaptic vesicle trafficking.</text>
</comment>
<feature type="domain" description="TLDc" evidence="11">
    <location>
        <begin position="400"/>
        <end position="652"/>
    </location>
</feature>
<evidence type="ECO:0000256" key="1">
    <source>
        <dbReference type="ARBA" id="ARBA00004156"/>
    </source>
</evidence>
<sequence length="653" mass="74028">MLEQSGCTGVLDMHSPSKEEELDHLQSDSSEKPTDATPGEPHNFPEVPLLLITDGENWGESNVNDKGDGHFVDWDRILDPGTSPNTCRNVTLKSYKELKYMARHGEWAGNHKARATAYNHIIKKVHCRTVTPDAEVYRNIVGKIFGQSNATSQLLPDFVEGCNMPTYFLNAEGKIAVKKILICIADQFPDITYSPILPAIVALLLHYSTDEAECFENVFRLLACNDPKKRFIDQTFLTHESSCMTFGDLASKYCQASHKLIATQSRNAFEIYSDWLMWIFGDLPFKYAIRVLDVFLLEGYKALYRIGLALLKQYKLSLTSKEVEIHDVQLDLQLFMTNISQYTTVDQVLEKAFSIRLLSCKEIHLLQLANKKALAQKGTGMQQKRPNTYLAVDMLNFQSSIVTAQEMRIVWSWIPERFALFQPLLLFTTLEHGYSLQRFYSHCEGYEPTVLLFKTTKGEICGAFLTSDWNERRRENGRGTNFFGTGECFVFNLRPETNRYEWVIVKHPKITKAAHSSLCSRSPSVTSSRFSRSPPWSQSPGSPRRFSSPVLCSASDPTPEQNSNYLTVPTVMTTERLSPFLALRCFKRPSKTASMFMAGTNKSIIIGGGNGQALNIDADLHHGRTQRCDTFENPPLCSENFQIQFLEVWSLQN</sequence>
<dbReference type="GO" id="GO:0045202">
    <property type="term" value="C:synapse"/>
    <property type="evidence" value="ECO:0007669"/>
    <property type="project" value="UniProtKB-SubCell"/>
</dbReference>
<feature type="compositionally biased region" description="Polar residues" evidence="10">
    <location>
        <begin position="555"/>
        <end position="564"/>
    </location>
</feature>
<reference evidence="12" key="4">
    <citation type="submission" date="2025-08" db="UniProtKB">
        <authorList>
            <consortium name="Ensembl"/>
        </authorList>
    </citation>
    <scope>IDENTIFICATION</scope>
</reference>
<organism evidence="12 13">
    <name type="scientific">Callorhinchus milii</name>
    <name type="common">Ghost shark</name>
    <dbReference type="NCBI Taxonomy" id="7868"/>
    <lineage>
        <taxon>Eukaryota</taxon>
        <taxon>Metazoa</taxon>
        <taxon>Chordata</taxon>
        <taxon>Craniata</taxon>
        <taxon>Vertebrata</taxon>
        <taxon>Chondrichthyes</taxon>
        <taxon>Holocephali</taxon>
        <taxon>Chimaeriformes</taxon>
        <taxon>Callorhinchidae</taxon>
        <taxon>Callorhinchus</taxon>
    </lineage>
</organism>
<dbReference type="SUPFAM" id="SSF47923">
    <property type="entry name" value="Ypt/Rab-GAP domain of gyp1p"/>
    <property type="match status" value="1"/>
</dbReference>
<evidence type="ECO:0000256" key="9">
    <source>
        <dbReference type="ARBA" id="ARBA00046245"/>
    </source>
</evidence>
<reference evidence="13" key="1">
    <citation type="journal article" date="2006" name="Science">
        <title>Ancient noncoding elements conserved in the human genome.</title>
        <authorList>
            <person name="Venkatesh B."/>
            <person name="Kirkness E.F."/>
            <person name="Loh Y.H."/>
            <person name="Halpern A.L."/>
            <person name="Lee A.P."/>
            <person name="Johnson J."/>
            <person name="Dandona N."/>
            <person name="Viswanathan L.D."/>
            <person name="Tay A."/>
            <person name="Venter J.C."/>
            <person name="Strausberg R.L."/>
            <person name="Brenner S."/>
        </authorList>
    </citation>
    <scope>NUCLEOTIDE SEQUENCE [LARGE SCALE GENOMIC DNA]</scope>
</reference>
<evidence type="ECO:0000256" key="2">
    <source>
        <dbReference type="ARBA" id="ARBA00004184"/>
    </source>
</evidence>
<comment type="subunit">
    <text evidence="3">Interacts with ARF6.</text>
</comment>
<dbReference type="Pfam" id="PF00566">
    <property type="entry name" value="RabGAP-TBC"/>
    <property type="match status" value="1"/>
</dbReference>
<evidence type="ECO:0000256" key="7">
    <source>
        <dbReference type="ARBA" id="ARBA00023329"/>
    </source>
</evidence>
<dbReference type="InterPro" id="IPR000195">
    <property type="entry name" value="Rab-GAP-TBC_dom"/>
</dbReference>
<feature type="region of interest" description="Disordered" evidence="10">
    <location>
        <begin position="520"/>
        <end position="564"/>
    </location>
</feature>
<evidence type="ECO:0000313" key="12">
    <source>
        <dbReference type="Ensembl" id="ENSCMIP00000043917.1"/>
    </source>
</evidence>
<dbReference type="Pfam" id="PF07534">
    <property type="entry name" value="TLD"/>
    <property type="match status" value="2"/>
</dbReference>
<dbReference type="PANTHER" id="PTHR23354:SF124">
    <property type="entry name" value="TBC1 DOMAIN FAMILY MEMBER 24"/>
    <property type="match status" value="1"/>
</dbReference>
<evidence type="ECO:0000256" key="8">
    <source>
        <dbReference type="ARBA" id="ARBA00034103"/>
    </source>
</evidence>
<keyword evidence="5" id="KW-0770">Synapse</keyword>
<dbReference type="OrthoDB" id="10065050at2759"/>
<evidence type="ECO:0000259" key="11">
    <source>
        <dbReference type="PROSITE" id="PS51886"/>
    </source>
</evidence>
<feature type="region of interest" description="Disordered" evidence="10">
    <location>
        <begin position="1"/>
        <end position="46"/>
    </location>
</feature>
<feature type="compositionally biased region" description="Basic and acidic residues" evidence="10">
    <location>
        <begin position="15"/>
        <end position="34"/>
    </location>
</feature>
<dbReference type="GeneID" id="103175726"/>
<evidence type="ECO:0000256" key="5">
    <source>
        <dbReference type="ARBA" id="ARBA00023018"/>
    </source>
</evidence>
<keyword evidence="13" id="KW-1185">Reference proteome</keyword>
<dbReference type="KEGG" id="cmk:103175726"/>
<protein>
    <recommendedName>
        <fullName evidence="4">TBC1 domain family member 24</fullName>
    </recommendedName>
</protein>
<dbReference type="Gene3D" id="1.10.472.80">
    <property type="entry name" value="Ypt/Rab-GAP domain of gyp1p, domain 3"/>
    <property type="match status" value="1"/>
</dbReference>
<evidence type="ECO:0000256" key="6">
    <source>
        <dbReference type="ARBA" id="ARBA00023136"/>
    </source>
</evidence>
<reference evidence="13" key="2">
    <citation type="journal article" date="2007" name="PLoS Biol.">
        <title>Survey sequencing and comparative analysis of the elephant shark (Callorhinchus milii) genome.</title>
        <authorList>
            <person name="Venkatesh B."/>
            <person name="Kirkness E.F."/>
            <person name="Loh Y.H."/>
            <person name="Halpern A.L."/>
            <person name="Lee A.P."/>
            <person name="Johnson J."/>
            <person name="Dandona N."/>
            <person name="Viswanathan L.D."/>
            <person name="Tay A."/>
            <person name="Venter J.C."/>
            <person name="Strausberg R.L."/>
            <person name="Brenner S."/>
        </authorList>
    </citation>
    <scope>NUCLEOTIDE SEQUENCE [LARGE SCALE GENOMIC DNA]</scope>
</reference>
<dbReference type="InParanoid" id="A0A4W3JMM7"/>
<evidence type="ECO:0000256" key="10">
    <source>
        <dbReference type="SAM" id="MobiDB-lite"/>
    </source>
</evidence>
<dbReference type="GO" id="GO:0012505">
    <property type="term" value="C:endomembrane system"/>
    <property type="evidence" value="ECO:0007669"/>
    <property type="project" value="UniProtKB-SubCell"/>
</dbReference>
<dbReference type="InterPro" id="IPR035969">
    <property type="entry name" value="Rab-GAP_TBC_sf"/>
</dbReference>
<dbReference type="Proteomes" id="UP000314986">
    <property type="component" value="Unassembled WGS sequence"/>
</dbReference>
<dbReference type="InterPro" id="IPR006571">
    <property type="entry name" value="TLDc_dom"/>
</dbReference>
<dbReference type="Ensembl" id="ENSCMIT00000044546.1">
    <property type="protein sequence ID" value="ENSCMIP00000043917.1"/>
    <property type="gene ID" value="ENSCMIG00000018193.1"/>
</dbReference>
<evidence type="ECO:0000313" key="13">
    <source>
        <dbReference type="Proteomes" id="UP000314986"/>
    </source>
</evidence>
<accession>A0A4W3JMM7</accession>
<keyword evidence="7" id="KW-0968">Cytoplasmic vesicle</keyword>